<evidence type="ECO:0000256" key="1">
    <source>
        <dbReference type="ARBA" id="ARBA00023002"/>
    </source>
</evidence>
<dbReference type="InterPro" id="IPR016171">
    <property type="entry name" value="Vanillyl_alc_oxidase_C-sub2"/>
</dbReference>
<evidence type="ECO:0000259" key="2">
    <source>
        <dbReference type="Pfam" id="PF04030"/>
    </source>
</evidence>
<sequence length="55" mass="6533">MRSYGGRPHWGKLHTMKTEELKAIYPKWKEFTDVHKQLDPKGVFLNSYLQELLGE</sequence>
<proteinExistence type="predicted"/>
<reference evidence="3 4" key="1">
    <citation type="journal article" date="2020" name="Int. J. Med. Microbiol.">
        <title>Discovery of Paenibacillus larvae ERIC V: Phenotypic and genomic comparison to genotypes ERIC I-IV reveal different inventories of virulence factors which correlate with epidemiological prevalences of American Foulbrood.</title>
        <authorList>
            <person name="Beims H."/>
            <person name="Bunk B."/>
            <person name="Erler S."/>
            <person name="Mohr K.I."/>
            <person name="Sproer C."/>
            <person name="Pradella S."/>
            <person name="Gunther G."/>
            <person name="Rohde M."/>
            <person name="von der Ohe W."/>
            <person name="Steinert M."/>
        </authorList>
    </citation>
    <scope>NUCLEOTIDE SEQUENCE [LARGE SCALE GENOMIC DNA]</scope>
    <source>
        <strain evidence="3">Eric_V</strain>
    </source>
</reference>
<accession>A0A6C0QQW6</accession>
<dbReference type="InterPro" id="IPR010031">
    <property type="entry name" value="FAD_lactone_oxidase-like"/>
</dbReference>
<organism evidence="3 4">
    <name type="scientific">Paenibacillus larvae subsp. larvae</name>
    <dbReference type="NCBI Taxonomy" id="147375"/>
    <lineage>
        <taxon>Bacteria</taxon>
        <taxon>Bacillati</taxon>
        <taxon>Bacillota</taxon>
        <taxon>Bacilli</taxon>
        <taxon>Bacillales</taxon>
        <taxon>Paenibacillaceae</taxon>
        <taxon>Paenibacillus</taxon>
    </lineage>
</organism>
<dbReference type="GO" id="GO:0016020">
    <property type="term" value="C:membrane"/>
    <property type="evidence" value="ECO:0007669"/>
    <property type="project" value="InterPro"/>
</dbReference>
<dbReference type="EC" id="1.1.2.-" evidence="3"/>
<dbReference type="Pfam" id="PF04030">
    <property type="entry name" value="ALO"/>
    <property type="match status" value="1"/>
</dbReference>
<name>A0A6C0QQW6_9BACL</name>
<dbReference type="Gene3D" id="1.10.45.10">
    <property type="entry name" value="Vanillyl-alcohol Oxidase, Chain A, domain 4"/>
    <property type="match status" value="1"/>
</dbReference>
<dbReference type="PANTHER" id="PTHR43762:SF1">
    <property type="entry name" value="D-ARABINONO-1,4-LACTONE OXIDASE"/>
    <property type="match status" value="1"/>
</dbReference>
<dbReference type="EMBL" id="CP019717">
    <property type="protein sequence ID" value="QHZ51072.1"/>
    <property type="molecule type" value="Genomic_DNA"/>
</dbReference>
<gene>
    <name evidence="3" type="ORF">ERICV_01922</name>
</gene>
<dbReference type="InterPro" id="IPR007173">
    <property type="entry name" value="ALO_C"/>
</dbReference>
<dbReference type="Proteomes" id="UP000464330">
    <property type="component" value="Chromosome"/>
</dbReference>
<evidence type="ECO:0000313" key="4">
    <source>
        <dbReference type="Proteomes" id="UP000464330"/>
    </source>
</evidence>
<evidence type="ECO:0000313" key="3">
    <source>
        <dbReference type="EMBL" id="QHZ51072.1"/>
    </source>
</evidence>
<dbReference type="PANTHER" id="PTHR43762">
    <property type="entry name" value="L-GULONOLACTONE OXIDASE"/>
    <property type="match status" value="1"/>
</dbReference>
<dbReference type="AlphaFoldDB" id="A0A6C0QQW6"/>
<protein>
    <submittedName>
        <fullName evidence="3">L-gulono-1,4-lactone dehydrogenase</fullName>
        <ecNumber evidence="3">1.1.2.-</ecNumber>
    </submittedName>
</protein>
<keyword evidence="1 3" id="KW-0560">Oxidoreductase</keyword>
<dbReference type="GO" id="GO:0003885">
    <property type="term" value="F:D-arabinono-1,4-lactone oxidase activity"/>
    <property type="evidence" value="ECO:0007669"/>
    <property type="project" value="InterPro"/>
</dbReference>
<feature type="domain" description="D-arabinono-1,4-lactone oxidase C-terminal" evidence="2">
    <location>
        <begin position="1"/>
        <end position="51"/>
    </location>
</feature>